<dbReference type="PANTHER" id="PTHR46943">
    <property type="entry name" value="PENTRAXIN-RELATED PROTEIN PTX3"/>
    <property type="match status" value="1"/>
</dbReference>
<feature type="region of interest" description="Disordered" evidence="3">
    <location>
        <begin position="534"/>
        <end position="553"/>
    </location>
</feature>
<evidence type="ECO:0000256" key="2">
    <source>
        <dbReference type="ARBA" id="ARBA00023157"/>
    </source>
</evidence>
<dbReference type="InterPro" id="IPR013320">
    <property type="entry name" value="ConA-like_dom_sf"/>
</dbReference>
<feature type="signal peptide" evidence="4">
    <location>
        <begin position="1"/>
        <end position="21"/>
    </location>
</feature>
<feature type="domain" description="LamG-like jellyroll fold" evidence="5">
    <location>
        <begin position="1181"/>
        <end position="1322"/>
    </location>
</feature>
<evidence type="ECO:0000256" key="1">
    <source>
        <dbReference type="ARBA" id="ARBA00022729"/>
    </source>
</evidence>
<sequence>MLALLVVPSISVIWAPPAASAQGTDNCPAPADDDRVPSAGSEAAARSLAVTCGVEVEVLAKASETTKVLAQPSGEFVFESSSEPQWAQQGGSWVDVDTTLVVGADGRVRPVASTADVVFSSGGAGPFATMRGAGAEFSLGWPTPLPQGVVQGDTITYPDVYPDVDLVVRAERGGFSHLLVVGTAEAAQNPAVRETTYVLGGSAEVTVTEGGVTVTGPDGLLAAAPPASAWDSGTDPVGARDVDAFGRTGQESADGESSTVRGPGEAARVAPVEVRVSGDVLTVAADPAVLDSGNFPIFIDPTYDKKWARWAPVNDSNPDTRWTSGSSWPREVARVGSNYDDHGDLWRSIFYFDVSALVGKRLVYTTSVDAYLVHTGWCAGESIGIWQTSSIASNTPTWNGMASHWLHDGPVQTKTGKANAKCGQSANWLKFDHAGIGGHVQRHANNGATSITFGFRMASESGGHWAKFDPASVTLKATYQSRPTSPVAIRTAPGGGCAASPGPWITSRTPTLYGKASDGDGTVKVGFDINGPTNPADHLSAGTTSGAERGWTTPTLTEGDYNWRVKGVDEGDETGWTGYCYFRLDHTGPETPVVARTSGTPVVGQPVTLSFTSSDARSGMKQFAYGIGVDVQQTFKASTGTTTITFTPAAGRTVVYVWAQDNAGNYSARTAFDFFTGRITEAQSHGAWRFDGDGLDDSGRGRNLTIGSGLGYGTDRRGNAGAALALNGTGCAQTGSGVRTDAEYTVAGWARLTDKSDYRSLAAQAGVARSSFYLRYNGPSDRWQFTLSGSDAEAATFATITASTATPLGAWQHVAATMDPVAKVMRLYLDGRLAAEGAIPFTPWNAQGPLLVGCAGVIGSVWHQLIGGIDHVGVWQGLLSDAQIARAATELPAGLVGDWQLHTNGAEETGRSTDLVLPAGGGWADDQYGRTESAMVLDGTKCATSEASVLRTDESFTIATWVRLTAIGTGNQTVLGQDGVRVSGWFLGTRYSGGVPYWSLMMMAGDSETTHAQMILSSQAATADVGRWTHLAGVYDATSRQMVLYVNGVRAGSVAANQTPWRAGGAMTVGCAWYAGNHVDRVNGTVSGVKAWRGALTDAQVANVHGGNPGVRLEALWPLDGPASDTPTYLTDVSGNGRNLTINGPYAWTRDRGFGRDGALGLELAAGSCAQTTGPAVRTNASFTVSTWVVIDQTTGHRSVATQAAGPYPGFFLGYNSDANRWHFGMPSAASGTPTWHVAGSKQPPALGQWTHLAGVYDLAAGKVRLYVNGVLEGEANGPASPWMAPGPTLIGCNGDTAGGRWSPLGGVVDDVRFWTSTVDPDRIADLAAG</sequence>
<reference evidence="6 7" key="1">
    <citation type="submission" date="2020-11" db="EMBL/GenBank/DDBJ databases">
        <title>A novel isolate from a Black sea contaminated sediment with potential to produce alkanes: Plantactinospora alkalitolerans sp. nov.</title>
        <authorList>
            <person name="Carro L."/>
            <person name="Veyisoglu A."/>
            <person name="Guven K."/>
            <person name="Schumann P."/>
            <person name="Klenk H.-P."/>
            <person name="Sahin N."/>
        </authorList>
    </citation>
    <scope>NUCLEOTIDE SEQUENCE [LARGE SCALE GENOMIC DNA]</scope>
    <source>
        <strain evidence="6 7">S1510</strain>
    </source>
</reference>
<dbReference type="SMART" id="SM00560">
    <property type="entry name" value="LamGL"/>
    <property type="match status" value="3"/>
</dbReference>
<dbReference type="InterPro" id="IPR006558">
    <property type="entry name" value="LamG-like"/>
</dbReference>
<evidence type="ECO:0000256" key="3">
    <source>
        <dbReference type="SAM" id="MobiDB-lite"/>
    </source>
</evidence>
<dbReference type="InterPro" id="IPR042837">
    <property type="entry name" value="PTX3"/>
</dbReference>
<feature type="domain" description="LamG-like jellyroll fold" evidence="5">
    <location>
        <begin position="742"/>
        <end position="882"/>
    </location>
</feature>
<keyword evidence="1 4" id="KW-0732">Signal</keyword>
<feature type="compositionally biased region" description="Polar residues" evidence="3">
    <location>
        <begin position="541"/>
        <end position="553"/>
    </location>
</feature>
<dbReference type="Pfam" id="PF13385">
    <property type="entry name" value="Laminin_G_3"/>
    <property type="match status" value="3"/>
</dbReference>
<proteinExistence type="predicted"/>
<gene>
    <name evidence="6" type="ORF">I0C86_06025</name>
</gene>
<evidence type="ECO:0000313" key="6">
    <source>
        <dbReference type="EMBL" id="MBF9128548.1"/>
    </source>
</evidence>
<dbReference type="SUPFAM" id="SSF49899">
    <property type="entry name" value="Concanavalin A-like lectins/glucanases"/>
    <property type="match status" value="3"/>
</dbReference>
<keyword evidence="2" id="KW-1015">Disulfide bond</keyword>
<dbReference type="Gene3D" id="2.60.120.200">
    <property type="match status" value="3"/>
</dbReference>
<comment type="caution">
    <text evidence="6">The sequence shown here is derived from an EMBL/GenBank/DDBJ whole genome shotgun (WGS) entry which is preliminary data.</text>
</comment>
<dbReference type="EMBL" id="JADPUN010000079">
    <property type="protein sequence ID" value="MBF9128548.1"/>
    <property type="molecule type" value="Genomic_DNA"/>
</dbReference>
<dbReference type="RefSeq" id="WP_196200198.1">
    <property type="nucleotide sequence ID" value="NZ_JADPUN010000079.1"/>
</dbReference>
<feature type="region of interest" description="Disordered" evidence="3">
    <location>
        <begin position="19"/>
        <end position="40"/>
    </location>
</feature>
<organism evidence="6 7">
    <name type="scientific">Plantactinospora alkalitolerans</name>
    <dbReference type="NCBI Taxonomy" id="2789879"/>
    <lineage>
        <taxon>Bacteria</taxon>
        <taxon>Bacillati</taxon>
        <taxon>Actinomycetota</taxon>
        <taxon>Actinomycetes</taxon>
        <taxon>Micromonosporales</taxon>
        <taxon>Micromonosporaceae</taxon>
        <taxon>Plantactinospora</taxon>
    </lineage>
</organism>
<protein>
    <submittedName>
        <fullName evidence="6">LamG domain-containing protein</fullName>
    </submittedName>
</protein>
<name>A0ABS0GQS8_9ACTN</name>
<feature type="chain" id="PRO_5047485718" evidence="4">
    <location>
        <begin position="22"/>
        <end position="1330"/>
    </location>
</feature>
<dbReference type="Proteomes" id="UP000638560">
    <property type="component" value="Unassembled WGS sequence"/>
</dbReference>
<feature type="domain" description="LamG-like jellyroll fold" evidence="5">
    <location>
        <begin position="954"/>
        <end position="1099"/>
    </location>
</feature>
<keyword evidence="7" id="KW-1185">Reference proteome</keyword>
<evidence type="ECO:0000256" key="4">
    <source>
        <dbReference type="SAM" id="SignalP"/>
    </source>
</evidence>
<dbReference type="PANTHER" id="PTHR46943:SF1">
    <property type="entry name" value="PENTRAXIN-RELATED PROTEIN PTX3"/>
    <property type="match status" value="1"/>
</dbReference>
<evidence type="ECO:0000259" key="5">
    <source>
        <dbReference type="SMART" id="SM00560"/>
    </source>
</evidence>
<evidence type="ECO:0000313" key="7">
    <source>
        <dbReference type="Proteomes" id="UP000638560"/>
    </source>
</evidence>
<accession>A0ABS0GQS8</accession>